<dbReference type="FunFam" id="2.170.300.10:FF:000041">
    <property type="entry name" value="Tyrosine protein kinase receptor tie-1, putative"/>
    <property type="match status" value="2"/>
</dbReference>
<comment type="subcellular location">
    <subcellularLocation>
        <location evidence="1">Membrane</location>
        <topology evidence="1">Single-pass type I membrane protein</topology>
    </subcellularLocation>
</comment>
<evidence type="ECO:0000256" key="11">
    <source>
        <dbReference type="ARBA" id="ARBA00023170"/>
    </source>
</evidence>
<evidence type="ECO:0000256" key="2">
    <source>
        <dbReference type="ARBA" id="ARBA00022536"/>
    </source>
</evidence>
<dbReference type="Proteomes" id="UP000007267">
    <property type="component" value="Unassembled WGS sequence"/>
</dbReference>
<dbReference type="GO" id="GO:0007157">
    <property type="term" value="P:heterophilic cell-cell adhesion via plasma membrane cell adhesion molecules"/>
    <property type="evidence" value="ECO:0007669"/>
    <property type="project" value="TreeGrafter"/>
</dbReference>
<dbReference type="PROSITE" id="PS00022">
    <property type="entry name" value="EGF_1"/>
    <property type="match status" value="4"/>
</dbReference>
<dbReference type="HOGENOM" id="CLU_017821_0_0_1"/>
<evidence type="ECO:0000256" key="5">
    <source>
        <dbReference type="ARBA" id="ARBA00022729"/>
    </source>
</evidence>
<feature type="compositionally biased region" description="Basic and acidic residues" evidence="14">
    <location>
        <begin position="862"/>
        <end position="876"/>
    </location>
</feature>
<dbReference type="InterPro" id="IPR009030">
    <property type="entry name" value="Growth_fac_rcpt_cys_sf"/>
</dbReference>
<feature type="compositionally biased region" description="Basic and acidic residues" evidence="14">
    <location>
        <begin position="672"/>
        <end position="684"/>
    </location>
</feature>
<evidence type="ECO:0000256" key="9">
    <source>
        <dbReference type="ARBA" id="ARBA00023136"/>
    </source>
</evidence>
<name>K7G3S6_PELSI</name>
<reference evidence="17" key="3">
    <citation type="submission" date="2025-08" db="UniProtKB">
        <authorList>
            <consortium name="Ensembl"/>
        </authorList>
    </citation>
    <scope>IDENTIFICATION</scope>
</reference>
<dbReference type="SMART" id="SM00180">
    <property type="entry name" value="EGF_Lam"/>
    <property type="match status" value="5"/>
</dbReference>
<dbReference type="GO" id="GO:0030169">
    <property type="term" value="F:low-density lipoprotein particle binding"/>
    <property type="evidence" value="ECO:0007669"/>
    <property type="project" value="Ensembl"/>
</dbReference>
<proteinExistence type="predicted"/>
<feature type="compositionally biased region" description="Polar residues" evidence="14">
    <location>
        <begin position="625"/>
        <end position="635"/>
    </location>
</feature>
<feature type="signal peptide" evidence="15">
    <location>
        <begin position="1"/>
        <end position="38"/>
    </location>
</feature>
<dbReference type="InterPro" id="IPR042635">
    <property type="entry name" value="MEGF10/SREC1/2-like"/>
</dbReference>
<feature type="compositionally biased region" description="Basic and acidic residues" evidence="14">
    <location>
        <begin position="824"/>
        <end position="840"/>
    </location>
</feature>
<evidence type="ECO:0000256" key="12">
    <source>
        <dbReference type="ARBA" id="ARBA00023180"/>
    </source>
</evidence>
<evidence type="ECO:0000256" key="14">
    <source>
        <dbReference type="SAM" id="MobiDB-lite"/>
    </source>
</evidence>
<keyword evidence="6" id="KW-0677">Repeat</keyword>
<keyword evidence="7" id="KW-0130">Cell adhesion</keyword>
<feature type="domain" description="EGF-like" evidence="16">
    <location>
        <begin position="68"/>
        <end position="107"/>
    </location>
</feature>
<reference evidence="18" key="2">
    <citation type="journal article" date="2013" name="Nat. Genet.">
        <title>The draft genomes of soft-shell turtle and green sea turtle yield insights into the development and evolution of the turtle-specific body plan.</title>
        <authorList>
            <person name="Wang Z."/>
            <person name="Pascual-Anaya J."/>
            <person name="Zadissa A."/>
            <person name="Li W."/>
            <person name="Niimura Y."/>
            <person name="Huang Z."/>
            <person name="Li C."/>
            <person name="White S."/>
            <person name="Xiong Z."/>
            <person name="Fang D."/>
            <person name="Wang B."/>
            <person name="Ming Y."/>
            <person name="Chen Y."/>
            <person name="Zheng Y."/>
            <person name="Kuraku S."/>
            <person name="Pignatelli M."/>
            <person name="Herrero J."/>
            <person name="Beal K."/>
            <person name="Nozawa M."/>
            <person name="Li Q."/>
            <person name="Wang J."/>
            <person name="Zhang H."/>
            <person name="Yu L."/>
            <person name="Shigenobu S."/>
            <person name="Wang J."/>
            <person name="Liu J."/>
            <person name="Flicek P."/>
            <person name="Searle S."/>
            <person name="Wang J."/>
            <person name="Kuratani S."/>
            <person name="Yin Y."/>
            <person name="Aken B."/>
            <person name="Zhang G."/>
            <person name="Irie N."/>
        </authorList>
    </citation>
    <scope>NUCLEOTIDE SEQUENCE [LARGE SCALE GENOMIC DNA]</scope>
    <source>
        <strain evidence="18">Daiwa-1</strain>
    </source>
</reference>
<feature type="region of interest" description="Disordered" evidence="14">
    <location>
        <begin position="762"/>
        <end position="909"/>
    </location>
</feature>
<dbReference type="SUPFAM" id="SSF57184">
    <property type="entry name" value="Growth factor receptor domain"/>
    <property type="match status" value="1"/>
</dbReference>
<dbReference type="GO" id="GO:0016322">
    <property type="term" value="P:neuron remodeling"/>
    <property type="evidence" value="ECO:0007669"/>
    <property type="project" value="Ensembl"/>
</dbReference>
<dbReference type="PANTHER" id="PTHR24043">
    <property type="entry name" value="SCAVENGER RECEPTOR CLASS F"/>
    <property type="match status" value="1"/>
</dbReference>
<feature type="region of interest" description="Disordered" evidence="14">
    <location>
        <begin position="598"/>
        <end position="705"/>
    </location>
</feature>
<feature type="disulfide bond" evidence="13">
    <location>
        <begin position="97"/>
        <end position="106"/>
    </location>
</feature>
<evidence type="ECO:0000256" key="8">
    <source>
        <dbReference type="ARBA" id="ARBA00022989"/>
    </source>
</evidence>
<dbReference type="GO" id="GO:0016358">
    <property type="term" value="P:dendrite development"/>
    <property type="evidence" value="ECO:0007669"/>
    <property type="project" value="Ensembl"/>
</dbReference>
<feature type="compositionally biased region" description="Basic and acidic residues" evidence="14">
    <location>
        <begin position="770"/>
        <end position="781"/>
    </location>
</feature>
<organism evidence="17 18">
    <name type="scientific">Pelodiscus sinensis</name>
    <name type="common">Chinese softshell turtle</name>
    <name type="synonym">Trionyx sinensis</name>
    <dbReference type="NCBI Taxonomy" id="13735"/>
    <lineage>
        <taxon>Eukaryota</taxon>
        <taxon>Metazoa</taxon>
        <taxon>Chordata</taxon>
        <taxon>Craniata</taxon>
        <taxon>Vertebrata</taxon>
        <taxon>Euteleostomi</taxon>
        <taxon>Archelosauria</taxon>
        <taxon>Testudinata</taxon>
        <taxon>Testudines</taxon>
        <taxon>Cryptodira</taxon>
        <taxon>Trionychia</taxon>
        <taxon>Trionychidae</taxon>
        <taxon>Pelodiscus</taxon>
    </lineage>
</organism>
<dbReference type="Gene3D" id="2.170.300.10">
    <property type="entry name" value="Tie2 ligand-binding domain superfamily"/>
    <property type="match status" value="3"/>
</dbReference>
<evidence type="ECO:0000259" key="16">
    <source>
        <dbReference type="PROSITE" id="PS50026"/>
    </source>
</evidence>
<keyword evidence="3" id="KW-0597">Phosphoprotein</keyword>
<dbReference type="eggNOG" id="KOG1218">
    <property type="taxonomic scope" value="Eukaryota"/>
</dbReference>
<dbReference type="CDD" id="cd00055">
    <property type="entry name" value="EGF_Lam"/>
    <property type="match status" value="1"/>
</dbReference>
<evidence type="ECO:0000313" key="17">
    <source>
        <dbReference type="Ensembl" id="ENSPSIP00000014937.1"/>
    </source>
</evidence>
<keyword evidence="9" id="KW-0472">Membrane</keyword>
<evidence type="ECO:0000256" key="7">
    <source>
        <dbReference type="ARBA" id="ARBA00022889"/>
    </source>
</evidence>
<reference evidence="17" key="4">
    <citation type="submission" date="2025-09" db="UniProtKB">
        <authorList>
            <consortium name="Ensembl"/>
        </authorList>
    </citation>
    <scope>IDENTIFICATION</scope>
</reference>
<dbReference type="PROSITE" id="PS50026">
    <property type="entry name" value="EGF_3"/>
    <property type="match status" value="1"/>
</dbReference>
<dbReference type="InterPro" id="IPR002049">
    <property type="entry name" value="LE_dom"/>
</dbReference>
<dbReference type="Ensembl" id="ENSPSIT00000015008.1">
    <property type="protein sequence ID" value="ENSPSIP00000014937.1"/>
    <property type="gene ID" value="ENSPSIG00000013380.1"/>
</dbReference>
<keyword evidence="12" id="KW-0325">Glycoprotein</keyword>
<dbReference type="GO" id="GO:0016020">
    <property type="term" value="C:membrane"/>
    <property type="evidence" value="ECO:0007669"/>
    <property type="project" value="UniProtKB-SubCell"/>
</dbReference>
<dbReference type="AlphaFoldDB" id="K7G3S6"/>
<keyword evidence="8" id="KW-1133">Transmembrane helix</keyword>
<keyword evidence="2 13" id="KW-0245">EGF-like domain</keyword>
<dbReference type="InterPro" id="IPR000742">
    <property type="entry name" value="EGF"/>
</dbReference>
<evidence type="ECO:0000256" key="3">
    <source>
        <dbReference type="ARBA" id="ARBA00022553"/>
    </source>
</evidence>
<reference evidence="18" key="1">
    <citation type="submission" date="2011-10" db="EMBL/GenBank/DDBJ databases">
        <authorList>
            <consortium name="Soft-shell Turtle Genome Consortium"/>
        </authorList>
    </citation>
    <scope>NUCLEOTIDE SEQUENCE [LARGE SCALE GENOMIC DNA]</scope>
    <source>
        <strain evidence="18">Daiwa-1</strain>
    </source>
</reference>
<feature type="compositionally biased region" description="Polar residues" evidence="14">
    <location>
        <begin position="892"/>
        <end position="909"/>
    </location>
</feature>
<dbReference type="PANTHER" id="PTHR24043:SF0">
    <property type="entry name" value="SCAVENGER RECEPTOR CLASS F MEMBER 1"/>
    <property type="match status" value="1"/>
</dbReference>
<dbReference type="PRINTS" id="PR00011">
    <property type="entry name" value="EGFLAMININ"/>
</dbReference>
<keyword evidence="4" id="KW-0812">Transmembrane</keyword>
<keyword evidence="18" id="KW-1185">Reference proteome</keyword>
<evidence type="ECO:0000256" key="6">
    <source>
        <dbReference type="ARBA" id="ARBA00022737"/>
    </source>
</evidence>
<keyword evidence="10 13" id="KW-1015">Disulfide bond</keyword>
<dbReference type="EMBL" id="AGCU01112952">
    <property type="status" value="NOT_ANNOTATED_CDS"/>
    <property type="molecule type" value="Genomic_DNA"/>
</dbReference>
<dbReference type="OMA" id="CFHGNCH"/>
<keyword evidence="11" id="KW-0675">Receptor</keyword>
<dbReference type="FunFam" id="2.170.300.10:FF:000013">
    <property type="entry name" value="Scavenger receptor class F, member 2"/>
    <property type="match status" value="1"/>
</dbReference>
<dbReference type="Pfam" id="PF00053">
    <property type="entry name" value="EGF_laminin"/>
    <property type="match status" value="2"/>
</dbReference>
<evidence type="ECO:0000256" key="10">
    <source>
        <dbReference type="ARBA" id="ARBA00023157"/>
    </source>
</evidence>
<dbReference type="GO" id="GO:0005044">
    <property type="term" value="F:scavenger receptor activity"/>
    <property type="evidence" value="ECO:0007669"/>
    <property type="project" value="Ensembl"/>
</dbReference>
<comment type="caution">
    <text evidence="13">Lacks conserved residue(s) required for the propagation of feature annotation.</text>
</comment>
<evidence type="ECO:0000256" key="15">
    <source>
        <dbReference type="SAM" id="SignalP"/>
    </source>
</evidence>
<dbReference type="GeneTree" id="ENSGT00950000183101"/>
<dbReference type="STRING" id="13735.ENSPSIP00000014937"/>
<dbReference type="SMART" id="SM00181">
    <property type="entry name" value="EGF"/>
    <property type="match status" value="7"/>
</dbReference>
<keyword evidence="5 15" id="KW-0732">Signal</keyword>
<feature type="chain" id="PRO_5003902420" evidence="15">
    <location>
        <begin position="39"/>
        <end position="909"/>
    </location>
</feature>
<feature type="compositionally biased region" description="Basic and acidic residues" evidence="14">
    <location>
        <begin position="808"/>
        <end position="817"/>
    </location>
</feature>
<protein>
    <submittedName>
        <fullName evidence="17">Scavenger receptor class F member 1</fullName>
    </submittedName>
</protein>
<accession>K7G3S6</accession>
<evidence type="ECO:0000313" key="18">
    <source>
        <dbReference type="Proteomes" id="UP000007267"/>
    </source>
</evidence>
<evidence type="ECO:0000256" key="13">
    <source>
        <dbReference type="PROSITE-ProRule" id="PRU00076"/>
    </source>
</evidence>
<feature type="region of interest" description="Disordered" evidence="14">
    <location>
        <begin position="734"/>
        <end position="753"/>
    </location>
</feature>
<sequence>MPWLGSSRGPAAPRLQTGMVQLLLLLFGLRFWPWIGSCAQELDPSGRNVCKATSLSADLACCPGWKQEGRECTAALCEGEDACKVDEVCVRPGICRCKPGFFGAHCSSRCPDQYWGSDCRESCACHPHGKCDPVSGQCSCNPSRWGELCQFPCQCGPHGLCNTLTGACHCEPGWWAPNCKKQCQCNLAGSLCDPVSGQCVCAQGWWGRRCRFRCDCHHSPCAQDSGRCECRAGFWGPLCQRHCDCLHGNCNPHDGRCSCSPGYQGRSCGDPCPAGYYGSQCSYSCGHCKRSQPCSPMDGFCLACEAGWNGTRCDQQCPPGSHGENCAQVCPSCRKGEACNPETGACLSCDPGKTGSSCEAPCPAGTFGDGCRFPCPDCVNGSCDPVSGECVCQAGYWGTSCNETCPEGFFGANCSSTCRCAGGLCHPHSGDCVLRSRQQGALIAGTLIPLLLLLLCITCCCCCGTSQLDARDRAAAADGDAVSRMKHHVQGVLANLSSLLPCLSLRGYKLPRVTVSHHDTEIPFNPSFIEPPSAAWASDSSFSSSFDTDDEGPAYCVPTREDAPAAAGFELQEGNSKCPEFPDASAFNSEDVSQPFTIPRTSSIARAKRPSVSFAEGTKFGPQCRSDSVETPTTTRKPKAPWGVTKLPSHQPQADPEEGPKQGGSPGDIYENPERTSEAEESHRPSPGGAPGGRRKAASSGRHVAQRVEALEAALNPNALEVKQNVTTIYVTVGTAGRASKPSESADGSREGPVQAVLKRLGSFQRAKRAFREDPPVRKSTESIQKPPRRALGLGRDSRDVLPQPASPHKESCKTTDPEPSEAPELRTGRHQIEAPEKRQSLTPTSPLCKRLAPPGEGLTGDPKESDSPEEARSQETNEQAAVEEEPKYENVSPNHGSPVTSPGCEAST</sequence>
<dbReference type="GO" id="GO:0048680">
    <property type="term" value="P:positive regulation of axon regeneration"/>
    <property type="evidence" value="ECO:0007669"/>
    <property type="project" value="Ensembl"/>
</dbReference>
<evidence type="ECO:0000256" key="1">
    <source>
        <dbReference type="ARBA" id="ARBA00004479"/>
    </source>
</evidence>
<gene>
    <name evidence="17" type="primary">SCARF1</name>
</gene>
<evidence type="ECO:0000256" key="4">
    <source>
        <dbReference type="ARBA" id="ARBA00022692"/>
    </source>
</evidence>